<evidence type="ECO:0000256" key="6">
    <source>
        <dbReference type="ARBA" id="ARBA00023242"/>
    </source>
</evidence>
<dbReference type="OrthoDB" id="21474at2759"/>
<dbReference type="GO" id="GO:0000122">
    <property type="term" value="P:negative regulation of transcription by RNA polymerase II"/>
    <property type="evidence" value="ECO:0007669"/>
    <property type="project" value="TreeGrafter"/>
</dbReference>
<evidence type="ECO:0008006" key="13">
    <source>
        <dbReference type="Google" id="ProtNLM"/>
    </source>
</evidence>
<reference evidence="11" key="1">
    <citation type="submission" date="2020-11" db="EMBL/GenBank/DDBJ databases">
        <authorList>
            <person name="Tran Van P."/>
        </authorList>
    </citation>
    <scope>NUCLEOTIDE SEQUENCE</scope>
</reference>
<gene>
    <name evidence="11" type="ORF">DSTB1V02_LOCUS11748</name>
</gene>
<keyword evidence="4 7" id="KW-0863">Zinc-finger</keyword>
<dbReference type="GO" id="GO:0008270">
    <property type="term" value="F:zinc ion binding"/>
    <property type="evidence" value="ECO:0007669"/>
    <property type="project" value="UniProtKB-KW"/>
</dbReference>
<dbReference type="EMBL" id="LR903523">
    <property type="protein sequence ID" value="CAD7251987.1"/>
    <property type="molecule type" value="Genomic_DNA"/>
</dbReference>
<dbReference type="Gene3D" id="3.30.1490.490">
    <property type="match status" value="1"/>
</dbReference>
<feature type="domain" description="Cell growth-regulating nucleolar protein-like winged helix" evidence="10">
    <location>
        <begin position="210"/>
        <end position="283"/>
    </location>
</feature>
<evidence type="ECO:0000259" key="10">
    <source>
        <dbReference type="Pfam" id="PF25879"/>
    </source>
</evidence>
<evidence type="ECO:0000256" key="8">
    <source>
        <dbReference type="SAM" id="MobiDB-lite"/>
    </source>
</evidence>
<dbReference type="EMBL" id="CAJPEV010004006">
    <property type="protein sequence ID" value="CAG0900979.1"/>
    <property type="molecule type" value="Genomic_DNA"/>
</dbReference>
<evidence type="ECO:0000256" key="1">
    <source>
        <dbReference type="ARBA" id="ARBA00004123"/>
    </source>
</evidence>
<keyword evidence="6" id="KW-0539">Nucleus</keyword>
<dbReference type="AlphaFoldDB" id="A0A7R9FR92"/>
<evidence type="ECO:0000313" key="11">
    <source>
        <dbReference type="EMBL" id="CAD7251987.1"/>
    </source>
</evidence>
<feature type="domain" description="Zinc finger C2H2 LYAR-type" evidence="9">
    <location>
        <begin position="31"/>
        <end position="58"/>
    </location>
</feature>
<proteinExistence type="predicted"/>
<accession>A0A7R9FR92</accession>
<evidence type="ECO:0000256" key="4">
    <source>
        <dbReference type="ARBA" id="ARBA00022771"/>
    </source>
</evidence>
<dbReference type="SUPFAM" id="SSF57667">
    <property type="entry name" value="beta-beta-alpha zinc fingers"/>
    <property type="match status" value="2"/>
</dbReference>
<comment type="subcellular location">
    <subcellularLocation>
        <location evidence="1">Nucleus</location>
    </subcellularLocation>
</comment>
<dbReference type="PROSITE" id="PS51804">
    <property type="entry name" value="ZF_C2HC_LYAR"/>
    <property type="match status" value="2"/>
</dbReference>
<dbReference type="FunFam" id="3.30.1490.490:FF:000001">
    <property type="entry name" value="cell growth-regulating nucleolar protein-like"/>
    <property type="match status" value="1"/>
</dbReference>
<evidence type="ECO:0000256" key="7">
    <source>
        <dbReference type="PROSITE-ProRule" id="PRU01145"/>
    </source>
</evidence>
<organism evidence="11">
    <name type="scientific">Darwinula stevensoni</name>
    <dbReference type="NCBI Taxonomy" id="69355"/>
    <lineage>
        <taxon>Eukaryota</taxon>
        <taxon>Metazoa</taxon>
        <taxon>Ecdysozoa</taxon>
        <taxon>Arthropoda</taxon>
        <taxon>Crustacea</taxon>
        <taxon>Oligostraca</taxon>
        <taxon>Ostracoda</taxon>
        <taxon>Podocopa</taxon>
        <taxon>Podocopida</taxon>
        <taxon>Darwinulocopina</taxon>
        <taxon>Darwinuloidea</taxon>
        <taxon>Darwinulidae</taxon>
        <taxon>Darwinula</taxon>
    </lineage>
</organism>
<dbReference type="PANTHER" id="PTHR13100">
    <property type="entry name" value="CELL GROWTH-REGULATING NUCLEOLAR PROTEIN LYAR"/>
    <property type="match status" value="1"/>
</dbReference>
<keyword evidence="5" id="KW-0862">Zinc</keyword>
<evidence type="ECO:0000259" key="9">
    <source>
        <dbReference type="Pfam" id="PF08790"/>
    </source>
</evidence>
<dbReference type="Pfam" id="PF25879">
    <property type="entry name" value="WHD_LYAR"/>
    <property type="match status" value="1"/>
</dbReference>
<dbReference type="Proteomes" id="UP000677054">
    <property type="component" value="Unassembled WGS sequence"/>
</dbReference>
<keyword evidence="2" id="KW-0479">Metal-binding</keyword>
<evidence type="ECO:0000313" key="12">
    <source>
        <dbReference type="Proteomes" id="UP000677054"/>
    </source>
</evidence>
<protein>
    <recommendedName>
        <fullName evidence="13">Cell growth-regulating nucleolar protein</fullName>
    </recommendedName>
</protein>
<dbReference type="PANTHER" id="PTHR13100:SF10">
    <property type="entry name" value="CELL GROWTH-REGULATING NUCLEOLAR PROTEIN"/>
    <property type="match status" value="1"/>
</dbReference>
<sequence length="284" mass="32787">MVVFTCNHCGSSLKKNQVDKHRFQCPNCVAVSCMDCGKDFWGEEYSQHTKCITEEEKYEGNDFQPKPSQNKGEKKQEAWIEHINNVIMTQKKMEPKLRSLLTRLTQYSNIPRKRKKFENFIRNSVKAPNDVIAKAWDVFESSLRAQKNNDISNGNEEKQSKELLNGSSEQGKGALKRKQQPCEHDDESSPQEKISKQDDADEIPSQEEVPKFKWKSVIKQALREADGQELPVKKLRKKVLSEYHARGGDGKGNRTYEELLVKFDKMIHSSPKLKVSKERVKLMN</sequence>
<dbReference type="InterPro" id="IPR039999">
    <property type="entry name" value="LYAR"/>
</dbReference>
<name>A0A7R9FR92_9CRUS</name>
<evidence type="ECO:0000256" key="3">
    <source>
        <dbReference type="ARBA" id="ARBA00022737"/>
    </source>
</evidence>
<dbReference type="InterPro" id="IPR036236">
    <property type="entry name" value="Znf_C2H2_sf"/>
</dbReference>
<keyword evidence="3" id="KW-0677">Repeat</keyword>
<dbReference type="GO" id="GO:0003677">
    <property type="term" value="F:DNA binding"/>
    <property type="evidence" value="ECO:0007669"/>
    <property type="project" value="InterPro"/>
</dbReference>
<keyword evidence="12" id="KW-1185">Reference proteome</keyword>
<feature type="region of interest" description="Disordered" evidence="8">
    <location>
        <begin position="148"/>
        <end position="209"/>
    </location>
</feature>
<dbReference type="InterPro" id="IPR058719">
    <property type="entry name" value="WHD_LYAR"/>
</dbReference>
<dbReference type="GO" id="GO:0006364">
    <property type="term" value="P:rRNA processing"/>
    <property type="evidence" value="ECO:0007669"/>
    <property type="project" value="TreeGrafter"/>
</dbReference>
<dbReference type="GO" id="GO:0005730">
    <property type="term" value="C:nucleolus"/>
    <property type="evidence" value="ECO:0007669"/>
    <property type="project" value="TreeGrafter"/>
</dbReference>
<dbReference type="InterPro" id="IPR014898">
    <property type="entry name" value="Znf_C2H2_LYAR"/>
</dbReference>
<dbReference type="Pfam" id="PF08790">
    <property type="entry name" value="zf-LYAR"/>
    <property type="match status" value="1"/>
</dbReference>
<evidence type="ECO:0000256" key="5">
    <source>
        <dbReference type="ARBA" id="ARBA00022833"/>
    </source>
</evidence>
<evidence type="ECO:0000256" key="2">
    <source>
        <dbReference type="ARBA" id="ARBA00022723"/>
    </source>
</evidence>